<dbReference type="GO" id="GO:0005739">
    <property type="term" value="C:mitochondrion"/>
    <property type="evidence" value="ECO:0007669"/>
    <property type="project" value="GOC"/>
</dbReference>
<dbReference type="GO" id="GO:0016491">
    <property type="term" value="F:oxidoreductase activity"/>
    <property type="evidence" value="ECO:0007669"/>
    <property type="project" value="UniProtKB-KW"/>
</dbReference>
<evidence type="ECO:0000313" key="5">
    <source>
        <dbReference type="EMBL" id="KAK7071613.1"/>
    </source>
</evidence>
<comment type="function">
    <text evidence="3">Required for the assembly of the mitochondrial membrane respiratory chain NADH dehydrogenase (Complex I). Involved in mid-late stages of complex I assembly.</text>
</comment>
<evidence type="ECO:0000256" key="2">
    <source>
        <dbReference type="ARBA" id="ARBA00039785"/>
    </source>
</evidence>
<accession>A0AAN8WZW5</accession>
<keyword evidence="6" id="KW-1185">Reference proteome</keyword>
<organism evidence="5 6">
    <name type="scientific">Halocaridina rubra</name>
    <name type="common">Hawaiian red shrimp</name>
    <dbReference type="NCBI Taxonomy" id="373956"/>
    <lineage>
        <taxon>Eukaryota</taxon>
        <taxon>Metazoa</taxon>
        <taxon>Ecdysozoa</taxon>
        <taxon>Arthropoda</taxon>
        <taxon>Crustacea</taxon>
        <taxon>Multicrustacea</taxon>
        <taxon>Malacostraca</taxon>
        <taxon>Eumalacostraca</taxon>
        <taxon>Eucarida</taxon>
        <taxon>Decapoda</taxon>
        <taxon>Pleocyemata</taxon>
        <taxon>Caridea</taxon>
        <taxon>Atyoidea</taxon>
        <taxon>Atyidae</taxon>
        <taxon>Halocaridina</taxon>
    </lineage>
</organism>
<evidence type="ECO:0000313" key="6">
    <source>
        <dbReference type="Proteomes" id="UP001381693"/>
    </source>
</evidence>
<dbReference type="InterPro" id="IPR036188">
    <property type="entry name" value="FAD/NAD-bd_sf"/>
</dbReference>
<comment type="caution">
    <text evidence="5">The sequence shown here is derived from an EMBL/GenBank/DDBJ whole genome shotgun (WGS) entry which is preliminary data.</text>
</comment>
<dbReference type="Pfam" id="PF01266">
    <property type="entry name" value="DAO"/>
    <property type="match status" value="1"/>
</dbReference>
<name>A0AAN8WZW5_HALRR</name>
<dbReference type="SUPFAM" id="SSF51905">
    <property type="entry name" value="FAD/NAD(P)-binding domain"/>
    <property type="match status" value="1"/>
</dbReference>
<dbReference type="Gene3D" id="3.30.9.10">
    <property type="entry name" value="D-Amino Acid Oxidase, subunit A, domain 2"/>
    <property type="match status" value="1"/>
</dbReference>
<dbReference type="Proteomes" id="UP001381693">
    <property type="component" value="Unassembled WGS sequence"/>
</dbReference>
<dbReference type="Gene3D" id="3.50.50.60">
    <property type="entry name" value="FAD/NAD(P)-binding domain"/>
    <property type="match status" value="1"/>
</dbReference>
<dbReference type="GO" id="GO:0032981">
    <property type="term" value="P:mitochondrial respiratory chain complex I assembly"/>
    <property type="evidence" value="ECO:0007669"/>
    <property type="project" value="TreeGrafter"/>
</dbReference>
<dbReference type="PANTHER" id="PTHR13847">
    <property type="entry name" value="SARCOSINE DEHYDROGENASE-RELATED"/>
    <property type="match status" value="1"/>
</dbReference>
<dbReference type="PANTHER" id="PTHR13847:SF287">
    <property type="entry name" value="FAD-DEPENDENT OXIDOREDUCTASE DOMAIN-CONTAINING PROTEIN 1"/>
    <property type="match status" value="1"/>
</dbReference>
<proteinExistence type="predicted"/>
<dbReference type="EMBL" id="JAXCGZ010014171">
    <property type="protein sequence ID" value="KAK7071613.1"/>
    <property type="molecule type" value="Genomic_DNA"/>
</dbReference>
<keyword evidence="1" id="KW-0560">Oxidoreductase</keyword>
<dbReference type="AlphaFoldDB" id="A0AAN8WZW5"/>
<feature type="domain" description="FAD dependent oxidoreductase" evidence="4">
    <location>
        <begin position="42"/>
        <end position="420"/>
    </location>
</feature>
<gene>
    <name evidence="5" type="primary">FOXRED1_2</name>
    <name evidence="5" type="ORF">SK128_020350</name>
</gene>
<protein>
    <recommendedName>
        <fullName evidence="2">FAD-dependent oxidoreductase domain-containing protein 1</fullName>
    </recommendedName>
</protein>
<dbReference type="InterPro" id="IPR006076">
    <property type="entry name" value="FAD-dep_OxRdtase"/>
</dbReference>
<evidence type="ECO:0000256" key="1">
    <source>
        <dbReference type="ARBA" id="ARBA00023002"/>
    </source>
</evidence>
<sequence>MILKCLLNCRPTSSWKHSKIFKILPRNLLTSEKQKEFPTRCDILIVGGGVIGSSVAYHLKEKVGDKLSIVLVEADDTYRAASSALSMGCIRQQFTVPENIYLSRYGMEFLEKSHHLLKVPGLDPTDVQFHPRGFLMLASEASRGQLLENFKIQIDAGAKVELLSTEAEIKSRFPWMNTEGITAGVIGTANEGWFDPWSLLMGLRQKALSLGTHYIRGEFTGITIKENTTTTNLNIACLNLKRDKEDVLHEIEFATLVLATGHQSGKIGKLAGIGKGKGILSLPIPVEPRKRFVYCVHVPNGPGRDCPIFCDNTGAHFRPEATPNIYLCIKAPTQEEEPHTCNLNVDYEYFEKEIWPRLAKRIPSFENLKLRQAWAGFYDYNTFDQNAILGRHPALKNIVLATGFSGHGIQHAPGAGRAVMEYILYGRYLTINLERFGFERIINEKPLYEKNIL</sequence>
<evidence type="ECO:0000259" key="4">
    <source>
        <dbReference type="Pfam" id="PF01266"/>
    </source>
</evidence>
<evidence type="ECO:0000256" key="3">
    <source>
        <dbReference type="ARBA" id="ARBA00046185"/>
    </source>
</evidence>
<reference evidence="5 6" key="1">
    <citation type="submission" date="2023-11" db="EMBL/GenBank/DDBJ databases">
        <title>Halocaridina rubra genome assembly.</title>
        <authorList>
            <person name="Smith C."/>
        </authorList>
    </citation>
    <scope>NUCLEOTIDE SEQUENCE [LARGE SCALE GENOMIC DNA]</scope>
    <source>
        <strain evidence="5">EP-1</strain>
        <tissue evidence="5">Whole</tissue>
    </source>
</reference>